<reference evidence="6" key="2">
    <citation type="journal article" date="2007" name="Science">
        <title>Draft genome sequence of the sexually transmitted pathogen Trichomonas vaginalis.</title>
        <authorList>
            <person name="Carlton J.M."/>
            <person name="Hirt R.P."/>
            <person name="Silva J.C."/>
            <person name="Delcher A.L."/>
            <person name="Schatz M."/>
            <person name="Zhao Q."/>
            <person name="Wortman J.R."/>
            <person name="Bidwell S.L."/>
            <person name="Alsmark U.C.M."/>
            <person name="Besteiro S."/>
            <person name="Sicheritz-Ponten T."/>
            <person name="Noel C.J."/>
            <person name="Dacks J.B."/>
            <person name="Foster P.G."/>
            <person name="Simillion C."/>
            <person name="Van de Peer Y."/>
            <person name="Miranda-Saavedra D."/>
            <person name="Barton G.J."/>
            <person name="Westrop G.D."/>
            <person name="Mueller S."/>
            <person name="Dessi D."/>
            <person name="Fiori P.L."/>
            <person name="Ren Q."/>
            <person name="Paulsen I."/>
            <person name="Zhang H."/>
            <person name="Bastida-Corcuera F.D."/>
            <person name="Simoes-Barbosa A."/>
            <person name="Brown M.T."/>
            <person name="Hayes R.D."/>
            <person name="Mukherjee M."/>
            <person name="Okumura C.Y."/>
            <person name="Schneider R."/>
            <person name="Smith A.J."/>
            <person name="Vanacova S."/>
            <person name="Villalvazo M."/>
            <person name="Haas B.J."/>
            <person name="Pertea M."/>
            <person name="Feldblyum T.V."/>
            <person name="Utterback T.R."/>
            <person name="Shu C.L."/>
            <person name="Osoegawa K."/>
            <person name="de Jong P.J."/>
            <person name="Hrdy I."/>
            <person name="Horvathova L."/>
            <person name="Zubacova Z."/>
            <person name="Dolezal P."/>
            <person name="Malik S.B."/>
            <person name="Logsdon J.M. Jr."/>
            <person name="Henze K."/>
            <person name="Gupta A."/>
            <person name="Wang C.C."/>
            <person name="Dunne R.L."/>
            <person name="Upcroft J.A."/>
            <person name="Upcroft P."/>
            <person name="White O."/>
            <person name="Salzberg S.L."/>
            <person name="Tang P."/>
            <person name="Chiu C.-H."/>
            <person name="Lee Y.-S."/>
            <person name="Embley T.M."/>
            <person name="Coombs G.H."/>
            <person name="Mottram J.C."/>
            <person name="Tachezy J."/>
            <person name="Fraser-Liggett C.M."/>
            <person name="Johnson P.J."/>
        </authorList>
    </citation>
    <scope>NUCLEOTIDE SEQUENCE [LARGE SCALE GENOMIC DNA]</scope>
    <source>
        <strain evidence="6">G3</strain>
    </source>
</reference>
<dbReference type="OMA" id="QVCRTVC"/>
<name>A2F4T2_TRIV3</name>
<dbReference type="VEuPathDB" id="TrichDB:TVAGG3_0149120"/>
<dbReference type="Pfam" id="PF00043">
    <property type="entry name" value="GST_C"/>
    <property type="match status" value="1"/>
</dbReference>
<dbReference type="InterPro" id="IPR012340">
    <property type="entry name" value="NA-bd_OB-fold"/>
</dbReference>
<dbReference type="InterPro" id="IPR004046">
    <property type="entry name" value="GST_C"/>
</dbReference>
<evidence type="ECO:0000259" key="5">
    <source>
        <dbReference type="PROSITE" id="PS50886"/>
    </source>
</evidence>
<dbReference type="SUPFAM" id="SSF47616">
    <property type="entry name" value="GST C-terminal domain-like"/>
    <property type="match status" value="1"/>
</dbReference>
<dbReference type="PANTHER" id="PTHR11586:SF33">
    <property type="entry name" value="AMINOACYL TRNA SYNTHASE COMPLEX-INTERACTING MULTIFUNCTIONAL PROTEIN 1"/>
    <property type="match status" value="1"/>
</dbReference>
<dbReference type="FunFam" id="2.40.50.140:FF:000287">
    <property type="entry name" value="Methionine-tRNA ligase, beta subunit"/>
    <property type="match status" value="1"/>
</dbReference>
<protein>
    <submittedName>
        <fullName evidence="6">tRNA binding domain containing protein</fullName>
    </submittedName>
</protein>
<evidence type="ECO:0000256" key="4">
    <source>
        <dbReference type="SAM" id="MobiDB-lite"/>
    </source>
</evidence>
<dbReference type="STRING" id="5722.A2F4T2"/>
<evidence type="ECO:0000256" key="3">
    <source>
        <dbReference type="PROSITE-ProRule" id="PRU00209"/>
    </source>
</evidence>
<dbReference type="InParanoid" id="A2F4T2"/>
<dbReference type="InterPro" id="IPR036282">
    <property type="entry name" value="Glutathione-S-Trfase_C_sf"/>
</dbReference>
<gene>
    <name evidence="6" type="ORF">TVAG_328570</name>
</gene>
<proteinExistence type="predicted"/>
<dbReference type="RefSeq" id="XP_001313024.1">
    <property type="nucleotide sequence ID" value="XM_001313023.1"/>
</dbReference>
<dbReference type="Pfam" id="PF01588">
    <property type="entry name" value="tRNA_bind"/>
    <property type="match status" value="1"/>
</dbReference>
<evidence type="ECO:0000313" key="7">
    <source>
        <dbReference type="Proteomes" id="UP000001542"/>
    </source>
</evidence>
<keyword evidence="2 3" id="KW-0694">RNA-binding</keyword>
<dbReference type="SMR" id="A2F4T2"/>
<evidence type="ECO:0000256" key="2">
    <source>
        <dbReference type="ARBA" id="ARBA00022884"/>
    </source>
</evidence>
<dbReference type="VEuPathDB" id="TrichDB:TVAG_328570"/>
<evidence type="ECO:0000313" key="6">
    <source>
        <dbReference type="EMBL" id="EAY00095.1"/>
    </source>
</evidence>
<dbReference type="PANTHER" id="PTHR11586">
    <property type="entry name" value="TRNA-AMINOACYLATION COFACTOR ARC1 FAMILY MEMBER"/>
    <property type="match status" value="1"/>
</dbReference>
<feature type="domain" description="TRNA-binding" evidence="5">
    <location>
        <begin position="221"/>
        <end position="324"/>
    </location>
</feature>
<dbReference type="PROSITE" id="PS50886">
    <property type="entry name" value="TRBD"/>
    <property type="match status" value="1"/>
</dbReference>
<dbReference type="KEGG" id="tva:4757912"/>
<dbReference type="Gene3D" id="1.20.1050.10">
    <property type="match status" value="1"/>
</dbReference>
<dbReference type="FunCoup" id="A2F4T2">
    <property type="interactions" value="34"/>
</dbReference>
<dbReference type="OrthoDB" id="19141at2759"/>
<dbReference type="InterPro" id="IPR051270">
    <property type="entry name" value="Tyrosine-tRNA_ligase_regulator"/>
</dbReference>
<accession>A2F4T2</accession>
<keyword evidence="1 3" id="KW-0820">tRNA-binding</keyword>
<dbReference type="GO" id="GO:0000049">
    <property type="term" value="F:tRNA binding"/>
    <property type="evidence" value="ECO:0007669"/>
    <property type="project" value="UniProtKB-UniRule"/>
</dbReference>
<dbReference type="Proteomes" id="UP000001542">
    <property type="component" value="Unassembled WGS sequence"/>
</dbReference>
<organism evidence="6 7">
    <name type="scientific">Trichomonas vaginalis (strain ATCC PRA-98 / G3)</name>
    <dbReference type="NCBI Taxonomy" id="412133"/>
    <lineage>
        <taxon>Eukaryota</taxon>
        <taxon>Metamonada</taxon>
        <taxon>Parabasalia</taxon>
        <taxon>Trichomonadida</taxon>
        <taxon>Trichomonadidae</taxon>
        <taxon>Trichomonas</taxon>
    </lineage>
</organism>
<reference evidence="6" key="1">
    <citation type="submission" date="2006-10" db="EMBL/GenBank/DDBJ databases">
        <authorList>
            <person name="Amadeo P."/>
            <person name="Zhao Q."/>
            <person name="Wortman J."/>
            <person name="Fraser-Liggett C."/>
            <person name="Carlton J."/>
        </authorList>
    </citation>
    <scope>NUCLEOTIDE SEQUENCE</scope>
    <source>
        <strain evidence="6">G3</strain>
    </source>
</reference>
<dbReference type="InterPro" id="IPR002547">
    <property type="entry name" value="tRNA-bd_dom"/>
</dbReference>
<sequence length="383" mass="42063">MSQVRIPAEFKRRSTIEAVAAWCDTKVEFVEDASLAQPQLTIGGINAIGVPAIASILVRNSKVAENFNVVALGDGNAKDAALIAQYVDFAEAAATETSGQPMQGTVGSISLHLKGRHFVATDKLSVADILMYCAVYDYVSKMPNKEQTALGDICRWFDSVQKAFKTPLPVVELKVQQHHEKKPQNKGEHPQNQEKKEKKEKKPKEPKPAKAPEAPKETFDSASYLDIRVGKIVKIEPHPGADTLYSEEIDIGNGEIKKVITGVRNYVPIEQMQDRHVVVFCNIKPSKIRGLPSEGMVFAASNADHTVVQLLDPPADTPIGTRVLFGDFCKTEPVACDKKGNLWKDCCEHCTIDADGFACYKGQHLTVPQGKITVPTLRSCEFH</sequence>
<keyword evidence="7" id="KW-1185">Reference proteome</keyword>
<dbReference type="AlphaFoldDB" id="A2F4T2"/>
<dbReference type="Gene3D" id="2.40.50.140">
    <property type="entry name" value="Nucleic acid-binding proteins"/>
    <property type="match status" value="1"/>
</dbReference>
<dbReference type="SUPFAM" id="SSF50249">
    <property type="entry name" value="Nucleic acid-binding proteins"/>
    <property type="match status" value="1"/>
</dbReference>
<evidence type="ECO:0000256" key="1">
    <source>
        <dbReference type="ARBA" id="ARBA00022555"/>
    </source>
</evidence>
<feature type="region of interest" description="Disordered" evidence="4">
    <location>
        <begin position="175"/>
        <end position="217"/>
    </location>
</feature>
<dbReference type="CDD" id="cd02799">
    <property type="entry name" value="tRNA_bind_EMAP-II_like"/>
    <property type="match status" value="1"/>
</dbReference>
<dbReference type="EMBL" id="DS113614">
    <property type="protein sequence ID" value="EAY00095.1"/>
    <property type="molecule type" value="Genomic_DNA"/>
</dbReference>
<dbReference type="eggNOG" id="KOG2241">
    <property type="taxonomic scope" value="Eukaryota"/>
</dbReference>